<dbReference type="Pfam" id="PF00084">
    <property type="entry name" value="Sushi"/>
    <property type="match status" value="1"/>
</dbReference>
<dbReference type="CDD" id="cd00033">
    <property type="entry name" value="CCP"/>
    <property type="match status" value="1"/>
</dbReference>
<comment type="caution">
    <text evidence="2">Lacks conserved residue(s) required for the propagation of feature annotation.</text>
</comment>
<dbReference type="EMBL" id="OC914842">
    <property type="protein sequence ID" value="CAD7636691.1"/>
    <property type="molecule type" value="Genomic_DNA"/>
</dbReference>
<keyword evidence="4" id="KW-0472">Membrane</keyword>
<feature type="region of interest" description="Disordered" evidence="3">
    <location>
        <begin position="340"/>
        <end position="365"/>
    </location>
</feature>
<accession>A0A7R9L7U9</accession>
<evidence type="ECO:0000256" key="4">
    <source>
        <dbReference type="SAM" id="Phobius"/>
    </source>
</evidence>
<dbReference type="PROSITE" id="PS50923">
    <property type="entry name" value="SUSHI"/>
    <property type="match status" value="2"/>
</dbReference>
<protein>
    <recommendedName>
        <fullName evidence="5">Sushi domain-containing protein</fullName>
    </recommendedName>
</protein>
<feature type="disulfide bond" evidence="2">
    <location>
        <begin position="196"/>
        <end position="239"/>
    </location>
</feature>
<evidence type="ECO:0000259" key="5">
    <source>
        <dbReference type="PROSITE" id="PS50923"/>
    </source>
</evidence>
<dbReference type="InterPro" id="IPR035976">
    <property type="entry name" value="Sushi/SCR/CCP_sf"/>
</dbReference>
<name>A0A7R9L7U9_9ACAR</name>
<dbReference type="InterPro" id="IPR000436">
    <property type="entry name" value="Sushi_SCR_CCP_dom"/>
</dbReference>
<evidence type="ECO:0000313" key="7">
    <source>
        <dbReference type="Proteomes" id="UP000728032"/>
    </source>
</evidence>
<keyword evidence="1 2" id="KW-1015">Disulfide bond</keyword>
<dbReference type="AlphaFoldDB" id="A0A7R9L7U9"/>
<organism evidence="6">
    <name type="scientific">Oppiella nova</name>
    <dbReference type="NCBI Taxonomy" id="334625"/>
    <lineage>
        <taxon>Eukaryota</taxon>
        <taxon>Metazoa</taxon>
        <taxon>Ecdysozoa</taxon>
        <taxon>Arthropoda</taxon>
        <taxon>Chelicerata</taxon>
        <taxon>Arachnida</taxon>
        <taxon>Acari</taxon>
        <taxon>Acariformes</taxon>
        <taxon>Sarcoptiformes</taxon>
        <taxon>Oribatida</taxon>
        <taxon>Brachypylina</taxon>
        <taxon>Oppioidea</taxon>
        <taxon>Oppiidae</taxon>
        <taxon>Oppiella</taxon>
    </lineage>
</organism>
<keyword evidence="4" id="KW-0812">Transmembrane</keyword>
<keyword evidence="2" id="KW-0768">Sushi</keyword>
<feature type="transmembrane region" description="Helical" evidence="4">
    <location>
        <begin position="397"/>
        <end position="418"/>
    </location>
</feature>
<keyword evidence="7" id="KW-1185">Reference proteome</keyword>
<reference evidence="6" key="1">
    <citation type="submission" date="2020-11" db="EMBL/GenBank/DDBJ databases">
        <authorList>
            <person name="Tran Van P."/>
        </authorList>
    </citation>
    <scope>NUCLEOTIDE SEQUENCE</scope>
</reference>
<evidence type="ECO:0000256" key="3">
    <source>
        <dbReference type="SAM" id="MobiDB-lite"/>
    </source>
</evidence>
<sequence>MDSLRKGGKQQSSRRSEFSPIESEVSTKCSEVWVSVVFCDYNDAPFIIGYNERECIAGEWTQSIPKCATLYTGKYDYNYTVNGNAVNISLENSARISGIVVKVSSIEPIEVVNIKNIPSPECFVANSTFKDKIPLHLPKRYSTLFHCPTKDVDFRTHPNVSWILITFSEKFRNCELLSCPAIVEFIELYEAINDECFKPDVPAFGKIVALKDRASTMKYKYQCQDFFIMEERRASEIVCTPYEEWSLKKLPKCVPNITCKVEPLDELKVTFNWLWSESEAVVGSVASFECPDNNTKINGSTKRECGSDGEWSELLPQCLPHLTTTTVETTTELTTTLTTTLNPYPYSKHKENQTPEPTVHSNPYPSPPVIKEIQSTTGVSYINSDQTIDNSLNSIQFVYIFLGLLLGILITISVIYLIHKRRKSSRRIESQSNQQLRGAHNNHRPRDDLFYDHINCPLNENQLSNHCLNEGLDSNQCTISPYDSSGYIQIEAVESTRMNTFRKYENYETNNSRKQIKPLWDVLNVNHFYGLY</sequence>
<feature type="domain" description="Sushi" evidence="5">
    <location>
        <begin position="257"/>
        <end position="320"/>
    </location>
</feature>
<dbReference type="SMART" id="SM00032">
    <property type="entry name" value="CCP"/>
    <property type="match status" value="2"/>
</dbReference>
<proteinExistence type="predicted"/>
<keyword evidence="4" id="KW-1133">Transmembrane helix</keyword>
<dbReference type="SUPFAM" id="SSF57535">
    <property type="entry name" value="Complement control module/SCR domain"/>
    <property type="match status" value="2"/>
</dbReference>
<dbReference type="Gene3D" id="2.10.70.10">
    <property type="entry name" value="Complement Module, domain 1"/>
    <property type="match status" value="2"/>
</dbReference>
<evidence type="ECO:0000256" key="2">
    <source>
        <dbReference type="PROSITE-ProRule" id="PRU00302"/>
    </source>
</evidence>
<feature type="compositionally biased region" description="Polar residues" evidence="3">
    <location>
        <begin position="354"/>
        <end position="363"/>
    </location>
</feature>
<dbReference type="Proteomes" id="UP000728032">
    <property type="component" value="Unassembled WGS sequence"/>
</dbReference>
<dbReference type="EMBL" id="CAJPVJ010000017">
    <property type="protein sequence ID" value="CAG2158274.1"/>
    <property type="molecule type" value="Genomic_DNA"/>
</dbReference>
<gene>
    <name evidence="6" type="ORF">ONB1V03_LOCUS356</name>
</gene>
<evidence type="ECO:0000313" key="6">
    <source>
        <dbReference type="EMBL" id="CAD7636691.1"/>
    </source>
</evidence>
<feature type="domain" description="Sushi" evidence="5">
    <location>
        <begin position="194"/>
        <end position="255"/>
    </location>
</feature>
<evidence type="ECO:0000256" key="1">
    <source>
        <dbReference type="ARBA" id="ARBA00023157"/>
    </source>
</evidence>
<dbReference type="OrthoDB" id="10051774at2759"/>